<dbReference type="SUPFAM" id="SSF47413">
    <property type="entry name" value="lambda repressor-like DNA-binding domains"/>
    <property type="match status" value="1"/>
</dbReference>
<dbReference type="Gene3D" id="1.10.260.40">
    <property type="entry name" value="lambda repressor-like DNA-binding domains"/>
    <property type="match status" value="1"/>
</dbReference>
<evidence type="ECO:0000313" key="2">
    <source>
        <dbReference type="EMBL" id="MCM5671920.1"/>
    </source>
</evidence>
<dbReference type="GO" id="GO:0003677">
    <property type="term" value="F:DNA binding"/>
    <property type="evidence" value="ECO:0007669"/>
    <property type="project" value="InterPro"/>
</dbReference>
<name>A0A8X8KI99_STAHO</name>
<dbReference type="InterPro" id="IPR010982">
    <property type="entry name" value="Lambda_DNA-bd_dom_sf"/>
</dbReference>
<protein>
    <submittedName>
        <fullName evidence="2">Helix-turn-helix domain-containing protein</fullName>
    </submittedName>
</protein>
<accession>A0A8X8KI99</accession>
<keyword evidence="3" id="KW-1185">Reference proteome</keyword>
<dbReference type="PROSITE" id="PS50943">
    <property type="entry name" value="HTH_CROC1"/>
    <property type="match status" value="1"/>
</dbReference>
<comment type="caution">
    <text evidence="2">The sequence shown here is derived from an EMBL/GenBank/DDBJ whole genome shotgun (WGS) entry which is preliminary data.</text>
</comment>
<evidence type="ECO:0000313" key="3">
    <source>
        <dbReference type="Proteomes" id="UP000665944"/>
    </source>
</evidence>
<proteinExistence type="predicted"/>
<dbReference type="Pfam" id="PF13443">
    <property type="entry name" value="HTH_26"/>
    <property type="match status" value="1"/>
</dbReference>
<reference evidence="2 3" key="1">
    <citation type="submission" date="2022-06" db="EMBL/GenBank/DDBJ databases">
        <title>Staphylococcus hominis ShoR14 genome sequence.</title>
        <authorList>
            <person name="Yeo C.C."/>
            <person name="Chew C.H."/>
            <person name="Che Hamzah A.M."/>
            <person name="Al-Trad E.I."/>
        </authorList>
    </citation>
    <scope>NUCLEOTIDE SEQUENCE [LARGE SCALE GENOMIC DNA]</scope>
    <source>
        <strain evidence="2 3">ShoR14</strain>
    </source>
</reference>
<feature type="domain" description="HTH cro/C1-type" evidence="1">
    <location>
        <begin position="11"/>
        <end position="65"/>
    </location>
</feature>
<gene>
    <name evidence="2" type="ORF">J7T32_003950</name>
</gene>
<dbReference type="CDD" id="cd00093">
    <property type="entry name" value="HTH_XRE"/>
    <property type="match status" value="1"/>
</dbReference>
<dbReference type="Proteomes" id="UP000665944">
    <property type="component" value="Unassembled WGS sequence"/>
</dbReference>
<sequence>MRNNDEIIELVTKLMDKNDLSTSELARRLNIAKSSVSRYLNKTSQFPLNKVNEFSRVLNVTPEYLLGVGEYENKNQDTMAAHLDYSDLTEDEQKEVEQFIQFIRNRKK</sequence>
<dbReference type="EMBL" id="JAGHKT020000003">
    <property type="protein sequence ID" value="MCM5671920.1"/>
    <property type="molecule type" value="Genomic_DNA"/>
</dbReference>
<dbReference type="SMART" id="SM00530">
    <property type="entry name" value="HTH_XRE"/>
    <property type="match status" value="1"/>
</dbReference>
<organism evidence="2 3">
    <name type="scientific">Staphylococcus hominis</name>
    <dbReference type="NCBI Taxonomy" id="1290"/>
    <lineage>
        <taxon>Bacteria</taxon>
        <taxon>Bacillati</taxon>
        <taxon>Bacillota</taxon>
        <taxon>Bacilli</taxon>
        <taxon>Bacillales</taxon>
        <taxon>Staphylococcaceae</taxon>
        <taxon>Staphylococcus</taxon>
    </lineage>
</organism>
<dbReference type="InterPro" id="IPR001387">
    <property type="entry name" value="Cro/C1-type_HTH"/>
</dbReference>
<dbReference type="RefSeq" id="WP_017175706.1">
    <property type="nucleotide sequence ID" value="NZ_JAGHKT020000003.1"/>
</dbReference>
<dbReference type="AlphaFoldDB" id="A0A8X8KI99"/>
<evidence type="ECO:0000259" key="1">
    <source>
        <dbReference type="PROSITE" id="PS50943"/>
    </source>
</evidence>